<dbReference type="Gene3D" id="2.30.30.940">
    <property type="match status" value="1"/>
</dbReference>
<evidence type="ECO:0000313" key="3">
    <source>
        <dbReference type="EMBL" id="WCO68719.1"/>
    </source>
</evidence>
<dbReference type="InterPro" id="IPR027417">
    <property type="entry name" value="P-loop_NTPase"/>
</dbReference>
<evidence type="ECO:0000313" key="4">
    <source>
        <dbReference type="Proteomes" id="UP001216390"/>
    </source>
</evidence>
<feature type="compositionally biased region" description="Basic and acidic residues" evidence="1">
    <location>
        <begin position="865"/>
        <end position="874"/>
    </location>
</feature>
<dbReference type="CDD" id="cd18809">
    <property type="entry name" value="SF1_C_RecD"/>
    <property type="match status" value="1"/>
</dbReference>
<evidence type="ECO:0000256" key="1">
    <source>
        <dbReference type="SAM" id="MobiDB-lite"/>
    </source>
</evidence>
<dbReference type="Pfam" id="PF13604">
    <property type="entry name" value="AAA_30"/>
    <property type="match status" value="1"/>
</dbReference>
<accession>A0AAE9Y8C4</accession>
<gene>
    <name evidence="3" type="primary">mobF</name>
    <name evidence="3" type="ORF">PO878_08265</name>
</gene>
<proteinExistence type="predicted"/>
<dbReference type="SUPFAM" id="SSF55464">
    <property type="entry name" value="Origin of replication-binding domain, RBD-like"/>
    <property type="match status" value="1"/>
</dbReference>
<sequence>MDSVEYHRATVLAGADDHPGATRRYYGSRGETPLQWGGSLADRLGLAGAVGDDGYDAVFGPGGAVDPHLGVRMVRTRRPGVELVVSAHKSVAVLGVLGAVDDMHAIVDAETDATMAFLDEWFRRQGGRRGRGQTRTATSGLLWARTRHLTSRAGDPEPHDHVLIANLTEMLDTAGGWKALDTGGLRDLVHAATMVGRHAAAERAVALGYAIEADPGPSGRLGHWRLIGVPDEVLELFSKRSADIDAAVTSEGFATYRSRGIAARRTRDPKADHHDPDLWHAWRDELVEAGIHPGELRRDFDDRQGHHRRPLQAMSGQDRAAVVEALLAADGPLADAKVFTRPDVIRAAAPLLYGYAHSELDRVVSGVIGHHDAVRLVGQPGARCRAWAVASTLATEEAIGHVAGHLANRLTGPVVGRQALALQVGAQEVTAGFALTTGQHQAVTAACTSARGLDVIVGVAGSGKTTALRVVHDAYRHAGYRVLGTAVSGQAARTLGTETGIESRTIASLVGRLDRGTLTLDDRTVLVVDEAGMTDDRALLGLLTDAHDTGAKAVLVGDHRQLGAIGPGGGLEALGLRHPEAVHVLDQNIRQRDTGERQALEHVRAGDVAEAVAWYRHAGRIAPSPTRADAITNAVAAWHADQAAGRESVLLAWRRASVAALNAAARQMRIGDGVITGPELTAPGGRGYASGDRVVMLAPGPDGTYVTSERATVEAVSSTGIAVRFDAGRCVTLAGSEIDAEHLDHAYALTVHRMQGATVERAHVLADGGGRELTYVALSRATDTTHVHVVADDVDQATEDLTREWSTEARQRWTLDTDTPATDDQPQRPGVARRPTPEDQAWQNEPEVDALQDTAASDQQAKIDQITRRLDAIQHRRPGPGRGLGIG</sequence>
<feature type="domain" description="TrwC relaxase" evidence="2">
    <location>
        <begin position="4"/>
        <end position="288"/>
    </location>
</feature>
<dbReference type="Gene3D" id="3.40.50.300">
    <property type="entry name" value="P-loop containing nucleotide triphosphate hydrolases"/>
    <property type="match status" value="2"/>
</dbReference>
<organism evidence="3 4">
    <name type="scientific">Iamia majanohamensis</name>
    <dbReference type="NCBI Taxonomy" id="467976"/>
    <lineage>
        <taxon>Bacteria</taxon>
        <taxon>Bacillati</taxon>
        <taxon>Actinomycetota</taxon>
        <taxon>Acidimicrobiia</taxon>
        <taxon>Acidimicrobiales</taxon>
        <taxon>Iamiaceae</taxon>
        <taxon>Iamia</taxon>
    </lineage>
</organism>
<dbReference type="AlphaFoldDB" id="A0AAE9Y8C4"/>
<evidence type="ECO:0000259" key="2">
    <source>
        <dbReference type="Pfam" id="PF08751"/>
    </source>
</evidence>
<dbReference type="Proteomes" id="UP001216390">
    <property type="component" value="Chromosome"/>
</dbReference>
<dbReference type="InterPro" id="IPR014862">
    <property type="entry name" value="TrwC"/>
</dbReference>
<reference evidence="3" key="1">
    <citation type="submission" date="2023-01" db="EMBL/GenBank/DDBJ databases">
        <title>The diversity of Class Acidimicrobiia in South China Sea sediment environments and the proposal of Iamia marina sp. nov., a novel species of the genus Iamia.</title>
        <authorList>
            <person name="He Y."/>
            <person name="Tian X."/>
        </authorList>
    </citation>
    <scope>NUCLEOTIDE SEQUENCE</scope>
    <source>
        <strain evidence="3">DSM 19957</strain>
    </source>
</reference>
<dbReference type="KEGG" id="ima:PO878_08265"/>
<dbReference type="NCBIfam" id="NF041492">
    <property type="entry name" value="MobF"/>
    <property type="match status" value="1"/>
</dbReference>
<feature type="region of interest" description="Disordered" evidence="1">
    <location>
        <begin position="808"/>
        <end position="887"/>
    </location>
</feature>
<dbReference type="CDD" id="cd17933">
    <property type="entry name" value="DEXSc_RecD-like"/>
    <property type="match status" value="1"/>
</dbReference>
<protein>
    <submittedName>
        <fullName evidence="3">MobF family relaxase</fullName>
    </submittedName>
</protein>
<name>A0AAE9Y8C4_9ACTN</name>
<dbReference type="SUPFAM" id="SSF52540">
    <property type="entry name" value="P-loop containing nucleoside triphosphate hydrolases"/>
    <property type="match status" value="2"/>
</dbReference>
<dbReference type="EMBL" id="CP116942">
    <property type="protein sequence ID" value="WCO68719.1"/>
    <property type="molecule type" value="Genomic_DNA"/>
</dbReference>
<dbReference type="Pfam" id="PF08751">
    <property type="entry name" value="TrwC"/>
    <property type="match status" value="1"/>
</dbReference>
<dbReference type="RefSeq" id="WP_272738235.1">
    <property type="nucleotide sequence ID" value="NZ_CP116942.1"/>
</dbReference>
<keyword evidence="4" id="KW-1185">Reference proteome</keyword>